<feature type="region of interest" description="Disordered" evidence="1">
    <location>
        <begin position="46"/>
        <end position="90"/>
    </location>
</feature>
<proteinExistence type="predicted"/>
<comment type="caution">
    <text evidence="2">The sequence shown here is derived from an EMBL/GenBank/DDBJ whole genome shotgun (WGS) entry which is preliminary data.</text>
</comment>
<feature type="compositionally biased region" description="Polar residues" evidence="1">
    <location>
        <begin position="60"/>
        <end position="74"/>
    </location>
</feature>
<keyword evidence="3" id="KW-1185">Reference proteome</keyword>
<evidence type="ECO:0000256" key="1">
    <source>
        <dbReference type="SAM" id="MobiDB-lite"/>
    </source>
</evidence>
<evidence type="ECO:0000313" key="2">
    <source>
        <dbReference type="EMBL" id="KAJ1123303.1"/>
    </source>
</evidence>
<dbReference type="Proteomes" id="UP001066276">
    <property type="component" value="Chromosome 7"/>
</dbReference>
<accession>A0AAV7P9R0</accession>
<gene>
    <name evidence="2" type="ORF">NDU88_001774</name>
</gene>
<organism evidence="2 3">
    <name type="scientific">Pleurodeles waltl</name>
    <name type="common">Iberian ribbed newt</name>
    <dbReference type="NCBI Taxonomy" id="8319"/>
    <lineage>
        <taxon>Eukaryota</taxon>
        <taxon>Metazoa</taxon>
        <taxon>Chordata</taxon>
        <taxon>Craniata</taxon>
        <taxon>Vertebrata</taxon>
        <taxon>Euteleostomi</taxon>
        <taxon>Amphibia</taxon>
        <taxon>Batrachia</taxon>
        <taxon>Caudata</taxon>
        <taxon>Salamandroidea</taxon>
        <taxon>Salamandridae</taxon>
        <taxon>Pleurodelinae</taxon>
        <taxon>Pleurodeles</taxon>
    </lineage>
</organism>
<dbReference type="EMBL" id="JANPWB010000011">
    <property type="protein sequence ID" value="KAJ1123303.1"/>
    <property type="molecule type" value="Genomic_DNA"/>
</dbReference>
<protein>
    <submittedName>
        <fullName evidence="2">Uncharacterized protein</fullName>
    </submittedName>
</protein>
<name>A0AAV7P9R0_PLEWA</name>
<sequence>MTINLHNGNLSSSNIVMHSGNAIAAGPSTAEEYAISLFTLCDGPLQPQAGPSGCDDPASAATSNPEVQRLSTNPHPHPGHIEQSENFRAMPRLHKRDSLEKRGRTCGIEGACDYRWRKKKTRKTALQVGPKT</sequence>
<dbReference type="AlphaFoldDB" id="A0AAV7P9R0"/>
<reference evidence="2" key="1">
    <citation type="journal article" date="2022" name="bioRxiv">
        <title>Sequencing and chromosome-scale assembly of the giantPleurodeles waltlgenome.</title>
        <authorList>
            <person name="Brown T."/>
            <person name="Elewa A."/>
            <person name="Iarovenko S."/>
            <person name="Subramanian E."/>
            <person name="Araus A.J."/>
            <person name="Petzold A."/>
            <person name="Susuki M."/>
            <person name="Suzuki K.-i.T."/>
            <person name="Hayashi T."/>
            <person name="Toyoda A."/>
            <person name="Oliveira C."/>
            <person name="Osipova E."/>
            <person name="Leigh N.D."/>
            <person name="Simon A."/>
            <person name="Yun M.H."/>
        </authorList>
    </citation>
    <scope>NUCLEOTIDE SEQUENCE</scope>
    <source>
        <strain evidence="2">20211129_DDA</strain>
        <tissue evidence="2">Liver</tissue>
    </source>
</reference>
<evidence type="ECO:0000313" key="3">
    <source>
        <dbReference type="Proteomes" id="UP001066276"/>
    </source>
</evidence>